<evidence type="ECO:0000313" key="2">
    <source>
        <dbReference type="Proteomes" id="UP000199245"/>
    </source>
</evidence>
<protein>
    <submittedName>
        <fullName evidence="1">Uncharacterized protein</fullName>
    </submittedName>
</protein>
<dbReference type="EMBL" id="FMZW01000079">
    <property type="protein sequence ID" value="SDF85255.1"/>
    <property type="molecule type" value="Genomic_DNA"/>
</dbReference>
<evidence type="ECO:0000313" key="1">
    <source>
        <dbReference type="EMBL" id="SDF85255.1"/>
    </source>
</evidence>
<sequence length="56" mass="6216">MPGLIITRAVERASCVIKAAELVRPLLPFPELLDRENGLRDAWAGQVQARTMSLLE</sequence>
<reference evidence="1 2" key="1">
    <citation type="submission" date="2016-10" db="EMBL/GenBank/DDBJ databases">
        <authorList>
            <person name="de Groot N.N."/>
        </authorList>
    </citation>
    <scope>NUCLEOTIDE SEQUENCE [LARGE SCALE GENOMIC DNA]</scope>
    <source>
        <strain evidence="1 2">R5</strain>
    </source>
</reference>
<dbReference type="RefSeq" id="WP_176937273.1">
    <property type="nucleotide sequence ID" value="NZ_FMZW01000079.1"/>
</dbReference>
<name>A0A1G7PG63_9BRAD</name>
<accession>A0A1G7PG63</accession>
<proteinExistence type="predicted"/>
<organism evidence="1 2">
    <name type="scientific">Bradyrhizobium brasilense</name>
    <dbReference type="NCBI Taxonomy" id="1419277"/>
    <lineage>
        <taxon>Bacteria</taxon>
        <taxon>Pseudomonadati</taxon>
        <taxon>Pseudomonadota</taxon>
        <taxon>Alphaproteobacteria</taxon>
        <taxon>Hyphomicrobiales</taxon>
        <taxon>Nitrobacteraceae</taxon>
        <taxon>Bradyrhizobium</taxon>
    </lineage>
</organism>
<dbReference type="Proteomes" id="UP000199245">
    <property type="component" value="Unassembled WGS sequence"/>
</dbReference>
<dbReference type="AlphaFoldDB" id="A0A1G7PG63"/>
<gene>
    <name evidence="1" type="ORF">SAMN05216337_107910</name>
</gene>